<dbReference type="Pfam" id="PF07331">
    <property type="entry name" value="TctB"/>
    <property type="match status" value="1"/>
</dbReference>
<dbReference type="AlphaFoldDB" id="A0A9X2IM84"/>
<accession>A0A9X2IM84</accession>
<evidence type="ECO:0000259" key="2">
    <source>
        <dbReference type="Pfam" id="PF07331"/>
    </source>
</evidence>
<gene>
    <name evidence="3" type="ORF">M3202_00140</name>
</gene>
<sequence>MVLKDQDVKLGILVIMISGLFLTQTQKLPEEVAMYPKAILYLMMISGVCIILRAFHSMKKNGKSYHRLSMKEFLLESGIPGAVLLALCLFLNVLGFYITSFFIVVAVIMVQEYIIQGRFHFRRKFIVKSFVFAGCAIVFMFICFATLLSLPTPVGIFGF</sequence>
<feature type="transmembrane region" description="Helical" evidence="1">
    <location>
        <begin position="35"/>
        <end position="52"/>
    </location>
</feature>
<proteinExistence type="predicted"/>
<protein>
    <submittedName>
        <fullName evidence="3">Tripartite tricarboxylate transporter TctB family protein</fullName>
    </submittedName>
</protein>
<dbReference type="InterPro" id="IPR008075">
    <property type="entry name" value="LIMR"/>
</dbReference>
<keyword evidence="1" id="KW-0472">Membrane</keyword>
<feature type="domain" description="DUF1468" evidence="2">
    <location>
        <begin position="11"/>
        <end position="153"/>
    </location>
</feature>
<reference evidence="3" key="1">
    <citation type="submission" date="2022-05" db="EMBL/GenBank/DDBJ databases">
        <title>Comparative Genomics of Spacecraft Associated Microbes.</title>
        <authorList>
            <person name="Tran M.T."/>
            <person name="Wright A."/>
            <person name="Seuylemezian A."/>
            <person name="Eisen J."/>
            <person name="Coil D."/>
        </authorList>
    </citation>
    <scope>NUCLEOTIDE SEQUENCE</scope>
    <source>
        <strain evidence="3">214.1.1</strain>
    </source>
</reference>
<organism evidence="3 4">
    <name type="scientific">Halalkalibacter oceani</name>
    <dbReference type="NCBI Taxonomy" id="1653776"/>
    <lineage>
        <taxon>Bacteria</taxon>
        <taxon>Bacillati</taxon>
        <taxon>Bacillota</taxon>
        <taxon>Bacilli</taxon>
        <taxon>Bacillales</taxon>
        <taxon>Bacillaceae</taxon>
        <taxon>Halalkalibacter</taxon>
    </lineage>
</organism>
<keyword evidence="4" id="KW-1185">Reference proteome</keyword>
<keyword evidence="1" id="KW-1133">Transmembrane helix</keyword>
<dbReference type="Proteomes" id="UP001139179">
    <property type="component" value="Unassembled WGS sequence"/>
</dbReference>
<dbReference type="PRINTS" id="PR01692">
    <property type="entry name" value="LIPOCALINIMR"/>
</dbReference>
<feature type="transmembrane region" description="Helical" evidence="1">
    <location>
        <begin position="127"/>
        <end position="150"/>
    </location>
</feature>
<keyword evidence="1" id="KW-0812">Transmembrane</keyword>
<dbReference type="EMBL" id="JAMBOL010000001">
    <property type="protein sequence ID" value="MCM3712476.1"/>
    <property type="molecule type" value="Genomic_DNA"/>
</dbReference>
<name>A0A9X2IM84_9BACI</name>
<comment type="caution">
    <text evidence="3">The sequence shown here is derived from an EMBL/GenBank/DDBJ whole genome shotgun (WGS) entry which is preliminary data.</text>
</comment>
<evidence type="ECO:0000313" key="3">
    <source>
        <dbReference type="EMBL" id="MCM3712476.1"/>
    </source>
</evidence>
<dbReference type="InterPro" id="IPR009936">
    <property type="entry name" value="DUF1468"/>
</dbReference>
<dbReference type="RefSeq" id="WP_251221359.1">
    <property type="nucleotide sequence ID" value="NZ_JAMBOL010000001.1"/>
</dbReference>
<evidence type="ECO:0000313" key="4">
    <source>
        <dbReference type="Proteomes" id="UP001139179"/>
    </source>
</evidence>
<evidence type="ECO:0000256" key="1">
    <source>
        <dbReference type="SAM" id="Phobius"/>
    </source>
</evidence>